<organism evidence="1 2">
    <name type="scientific">Ancylostoma ceylanicum</name>
    <dbReference type="NCBI Taxonomy" id="53326"/>
    <lineage>
        <taxon>Eukaryota</taxon>
        <taxon>Metazoa</taxon>
        <taxon>Ecdysozoa</taxon>
        <taxon>Nematoda</taxon>
        <taxon>Chromadorea</taxon>
        <taxon>Rhabditida</taxon>
        <taxon>Rhabditina</taxon>
        <taxon>Rhabditomorpha</taxon>
        <taxon>Strongyloidea</taxon>
        <taxon>Ancylostomatidae</taxon>
        <taxon>Ancylostomatinae</taxon>
        <taxon>Ancylostoma</taxon>
    </lineage>
</organism>
<gene>
    <name evidence="1" type="primary">Acey_s0307.g2024</name>
    <name evidence="1" type="ORF">Y032_0307g2024</name>
</gene>
<keyword evidence="2" id="KW-1185">Reference proteome</keyword>
<name>A0A016S2Q3_9BILA</name>
<accession>A0A016S2Q3</accession>
<evidence type="ECO:0000313" key="2">
    <source>
        <dbReference type="Proteomes" id="UP000024635"/>
    </source>
</evidence>
<protein>
    <submittedName>
        <fullName evidence="1">Uncharacterized protein</fullName>
    </submittedName>
</protein>
<dbReference type="EMBL" id="JARK01001643">
    <property type="protein sequence ID" value="EYB84923.1"/>
    <property type="molecule type" value="Genomic_DNA"/>
</dbReference>
<comment type="caution">
    <text evidence="1">The sequence shown here is derived from an EMBL/GenBank/DDBJ whole genome shotgun (WGS) entry which is preliminary data.</text>
</comment>
<sequence length="99" mass="10640">MYEKLQILIFTLIGRCFRPFPVVANATLTPHVGPGALCLLWYPGLGSKFIMAAGGLTRFYRPAGSSPTDGLPCGRWPYSCSDLIAKSGPGHGRAVRPCD</sequence>
<dbReference type="AlphaFoldDB" id="A0A016S2Q3"/>
<proteinExistence type="predicted"/>
<evidence type="ECO:0000313" key="1">
    <source>
        <dbReference type="EMBL" id="EYB84923.1"/>
    </source>
</evidence>
<dbReference type="Proteomes" id="UP000024635">
    <property type="component" value="Unassembled WGS sequence"/>
</dbReference>
<reference evidence="2" key="1">
    <citation type="journal article" date="2015" name="Nat. Genet.">
        <title>The genome and transcriptome of the zoonotic hookworm Ancylostoma ceylanicum identify infection-specific gene families.</title>
        <authorList>
            <person name="Schwarz E.M."/>
            <person name="Hu Y."/>
            <person name="Antoshechkin I."/>
            <person name="Miller M.M."/>
            <person name="Sternberg P.W."/>
            <person name="Aroian R.V."/>
        </authorList>
    </citation>
    <scope>NUCLEOTIDE SEQUENCE</scope>
    <source>
        <strain evidence="2">HY135</strain>
    </source>
</reference>